<sequence length="149" mass="17432">MCEIKIWATLIYQQSINKFPSTRWLQPVAPQHAWCVKMNEQHSKNYCHSSDTMVPINFHEPAGALPDSLQCCFVDNCFIIISNLHQSEKMLIQQWCRFLAHAVFVNINRLIQLQPHQQNQGSIESFHLHFINHGNPQIQSWKSTFTYLP</sequence>
<proteinExistence type="predicted"/>
<accession>A0AA86U320</accession>
<evidence type="ECO:0000313" key="2">
    <source>
        <dbReference type="EMBL" id="CAL6114142.1"/>
    </source>
</evidence>
<dbReference type="AlphaFoldDB" id="A0AA86U320"/>
<comment type="caution">
    <text evidence="1">The sequence shown here is derived from an EMBL/GenBank/DDBJ whole genome shotgun (WGS) entry which is preliminary data.</text>
</comment>
<evidence type="ECO:0000313" key="1">
    <source>
        <dbReference type="EMBL" id="CAI9929218.1"/>
    </source>
</evidence>
<protein>
    <submittedName>
        <fullName evidence="2">Hypothetical_protein</fullName>
    </submittedName>
</protein>
<dbReference type="EMBL" id="CAXDID020000788">
    <property type="protein sequence ID" value="CAL6114142.1"/>
    <property type="molecule type" value="Genomic_DNA"/>
</dbReference>
<evidence type="ECO:0000313" key="3">
    <source>
        <dbReference type="Proteomes" id="UP001642409"/>
    </source>
</evidence>
<reference evidence="2 3" key="2">
    <citation type="submission" date="2024-07" db="EMBL/GenBank/DDBJ databases">
        <authorList>
            <person name="Akdeniz Z."/>
        </authorList>
    </citation>
    <scope>NUCLEOTIDE SEQUENCE [LARGE SCALE GENOMIC DNA]</scope>
</reference>
<name>A0AA86U320_9EUKA</name>
<reference evidence="1" key="1">
    <citation type="submission" date="2023-06" db="EMBL/GenBank/DDBJ databases">
        <authorList>
            <person name="Kurt Z."/>
        </authorList>
    </citation>
    <scope>NUCLEOTIDE SEQUENCE</scope>
</reference>
<dbReference type="Proteomes" id="UP001642409">
    <property type="component" value="Unassembled WGS sequence"/>
</dbReference>
<keyword evidence="3" id="KW-1185">Reference proteome</keyword>
<gene>
    <name evidence="1" type="ORF">HINF_LOCUS16863</name>
    <name evidence="2" type="ORF">HINF_LOCUS77835</name>
</gene>
<dbReference type="EMBL" id="CATOUU010000428">
    <property type="protein sequence ID" value="CAI9929218.1"/>
    <property type="molecule type" value="Genomic_DNA"/>
</dbReference>
<organism evidence="1">
    <name type="scientific">Hexamita inflata</name>
    <dbReference type="NCBI Taxonomy" id="28002"/>
    <lineage>
        <taxon>Eukaryota</taxon>
        <taxon>Metamonada</taxon>
        <taxon>Diplomonadida</taxon>
        <taxon>Hexamitidae</taxon>
        <taxon>Hexamitinae</taxon>
        <taxon>Hexamita</taxon>
    </lineage>
</organism>